<dbReference type="RefSeq" id="WP_230758188.1">
    <property type="nucleotide sequence ID" value="NZ_JAINWA010000003.1"/>
</dbReference>
<dbReference type="AlphaFoldDB" id="A0AAE3EMF4"/>
<sequence>MNDLSEDAVVIYEMLPDSGRIVNQTALNATGWEKDRLKKAKRELRDKGYIEIIASFGGPFGKITRTTPASTSNVNVLAANEEELYIPFKKYIEETFLPDDFLKGKDLFDVIVSGNKRPKDIGKWEIPDAISISLKKFKYLPDYIINTISYEIKPKNTAFELSGIFEAISHSKFGSQTYYCFEQLEDEDFYDNDKYIRIEQEAKVHGIGLMQIWFLDENKTELNGKIILEAKQMKYDPATLSTFIDKFFPEETKNSLIQKTSSW</sequence>
<dbReference type="EMBL" id="JAINWA010000003">
    <property type="protein sequence ID" value="MCD1655984.1"/>
    <property type="molecule type" value="Genomic_DNA"/>
</dbReference>
<evidence type="ECO:0000313" key="2">
    <source>
        <dbReference type="Proteomes" id="UP001198163"/>
    </source>
</evidence>
<name>A0AAE3EMF4_9SPIR</name>
<gene>
    <name evidence="1" type="ORF">K7J14_14895</name>
</gene>
<evidence type="ECO:0000313" key="1">
    <source>
        <dbReference type="EMBL" id="MCD1655984.1"/>
    </source>
</evidence>
<organism evidence="1 2">
    <name type="scientific">Teretinema zuelzerae</name>
    <dbReference type="NCBI Taxonomy" id="156"/>
    <lineage>
        <taxon>Bacteria</taxon>
        <taxon>Pseudomonadati</taxon>
        <taxon>Spirochaetota</taxon>
        <taxon>Spirochaetia</taxon>
        <taxon>Spirochaetales</taxon>
        <taxon>Treponemataceae</taxon>
        <taxon>Teretinema</taxon>
    </lineage>
</organism>
<keyword evidence="2" id="KW-1185">Reference proteome</keyword>
<protein>
    <submittedName>
        <fullName evidence="1">Uncharacterized protein</fullName>
    </submittedName>
</protein>
<accession>A0AAE3EMF4</accession>
<reference evidence="1" key="1">
    <citation type="submission" date="2021-08" db="EMBL/GenBank/DDBJ databases">
        <title>Comparative analyses of Brucepasteria parasyntrophica and Teretinema zuelzerae.</title>
        <authorList>
            <person name="Song Y."/>
            <person name="Brune A."/>
        </authorList>
    </citation>
    <scope>NUCLEOTIDE SEQUENCE</scope>
    <source>
        <strain evidence="1">DSM 1903</strain>
    </source>
</reference>
<proteinExistence type="predicted"/>
<dbReference type="Proteomes" id="UP001198163">
    <property type="component" value="Unassembled WGS sequence"/>
</dbReference>
<comment type="caution">
    <text evidence="1">The sequence shown here is derived from an EMBL/GenBank/DDBJ whole genome shotgun (WGS) entry which is preliminary data.</text>
</comment>